<keyword evidence="4" id="KW-0067">ATP-binding</keyword>
<dbReference type="GO" id="GO:0006265">
    <property type="term" value="P:DNA topological change"/>
    <property type="evidence" value="ECO:0007669"/>
    <property type="project" value="InterPro"/>
</dbReference>
<evidence type="ECO:0000256" key="3">
    <source>
        <dbReference type="ARBA" id="ARBA00022741"/>
    </source>
</evidence>
<dbReference type="InterPro" id="IPR013759">
    <property type="entry name" value="Topo_IIA_B_C"/>
</dbReference>
<evidence type="ECO:0000256" key="4">
    <source>
        <dbReference type="ARBA" id="ARBA00022840"/>
    </source>
</evidence>
<evidence type="ECO:0000313" key="9">
    <source>
        <dbReference type="EMBL" id="EQD58865.1"/>
    </source>
</evidence>
<dbReference type="InterPro" id="IPR049353">
    <property type="entry name" value="GyrB_hook"/>
</dbReference>
<dbReference type="AlphaFoldDB" id="T1BYD6"/>
<dbReference type="PANTHER" id="PTHR45866:SF1">
    <property type="entry name" value="DNA GYRASE SUBUNIT B, MITOCHONDRIAL"/>
    <property type="match status" value="1"/>
</dbReference>
<feature type="domain" description="Toprim" evidence="8">
    <location>
        <begin position="1"/>
        <end position="53"/>
    </location>
</feature>
<evidence type="ECO:0000259" key="8">
    <source>
        <dbReference type="PROSITE" id="PS50880"/>
    </source>
</evidence>
<dbReference type="InterPro" id="IPR013760">
    <property type="entry name" value="Topo_IIA-like_dom_sf"/>
</dbReference>
<dbReference type="PROSITE" id="PS50880">
    <property type="entry name" value="TOPRIM"/>
    <property type="match status" value="1"/>
</dbReference>
<keyword evidence="7" id="KW-0413">Isomerase</keyword>
<dbReference type="PRINTS" id="PR00418">
    <property type="entry name" value="TPI2FAMILY"/>
</dbReference>
<dbReference type="Gene3D" id="3.40.50.670">
    <property type="match status" value="1"/>
</dbReference>
<dbReference type="GO" id="GO:0005524">
    <property type="term" value="F:ATP binding"/>
    <property type="evidence" value="ECO:0007669"/>
    <property type="project" value="UniProtKB-KW"/>
</dbReference>
<feature type="non-terminal residue" evidence="9">
    <location>
        <position position="165"/>
    </location>
</feature>
<evidence type="ECO:0000256" key="2">
    <source>
        <dbReference type="ARBA" id="ARBA00010708"/>
    </source>
</evidence>
<keyword evidence="3" id="KW-0547">Nucleotide-binding</keyword>
<name>T1BYD6_9ZZZZ</name>
<dbReference type="Pfam" id="PF18053">
    <property type="entry name" value="GyrB_insert"/>
    <property type="match status" value="1"/>
</dbReference>
<proteinExistence type="inferred from homology"/>
<dbReference type="GO" id="GO:0003918">
    <property type="term" value="F:DNA topoisomerase type II (double strand cut, ATP-hydrolyzing) activity"/>
    <property type="evidence" value="ECO:0007669"/>
    <property type="project" value="UniProtKB-EC"/>
</dbReference>
<dbReference type="Pfam" id="PF21249">
    <property type="entry name" value="GyrB_hook"/>
    <property type="match status" value="1"/>
</dbReference>
<dbReference type="PANTHER" id="PTHR45866">
    <property type="entry name" value="DNA GYRASE/TOPOISOMERASE SUBUNIT B"/>
    <property type="match status" value="1"/>
</dbReference>
<protein>
    <submittedName>
        <fullName evidence="9">DNA gyrase subunit B</fullName>
    </submittedName>
</protein>
<comment type="catalytic activity">
    <reaction evidence="1">
        <text>ATP-dependent breakage, passage and rejoining of double-stranded DNA.</text>
        <dbReference type="EC" id="5.6.2.2"/>
    </reaction>
</comment>
<dbReference type="Pfam" id="PF01751">
    <property type="entry name" value="Toprim"/>
    <property type="match status" value="1"/>
</dbReference>
<evidence type="ECO:0000256" key="6">
    <source>
        <dbReference type="ARBA" id="ARBA00023125"/>
    </source>
</evidence>
<dbReference type="SUPFAM" id="SSF56719">
    <property type="entry name" value="Type II DNA topoisomerase"/>
    <property type="match status" value="1"/>
</dbReference>
<sequence length="165" mass="19083">MIFDVSRLRYHRIIIMTDADVDGAHIRTLLLTFFYRQMTALVERGHIYIAQPPLYKVRRGKQEIYLKDEQELDDYLLTAALDGAELTNADQPVPVPVETLAHVARSLLRARRLIDRWGQRYDHGFLWALLMGPTLDPLLFSDLEGLTRWTQAIHTALTARFPHAC</sequence>
<dbReference type="GO" id="GO:0003677">
    <property type="term" value="F:DNA binding"/>
    <property type="evidence" value="ECO:0007669"/>
    <property type="project" value="UniProtKB-KW"/>
</dbReference>
<comment type="caution">
    <text evidence="9">The sequence shown here is derived from an EMBL/GenBank/DDBJ whole genome shotgun (WGS) entry which is preliminary data.</text>
</comment>
<evidence type="ECO:0000256" key="7">
    <source>
        <dbReference type="ARBA" id="ARBA00023235"/>
    </source>
</evidence>
<organism evidence="9">
    <name type="scientific">mine drainage metagenome</name>
    <dbReference type="NCBI Taxonomy" id="410659"/>
    <lineage>
        <taxon>unclassified sequences</taxon>
        <taxon>metagenomes</taxon>
        <taxon>ecological metagenomes</taxon>
    </lineage>
</organism>
<dbReference type="InterPro" id="IPR006171">
    <property type="entry name" value="TOPRIM_dom"/>
</dbReference>
<keyword evidence="6" id="KW-0238">DNA-binding</keyword>
<dbReference type="InterPro" id="IPR041423">
    <property type="entry name" value="GyrB_insert"/>
</dbReference>
<reference evidence="9" key="1">
    <citation type="submission" date="2013-08" db="EMBL/GenBank/DDBJ databases">
        <authorList>
            <person name="Mendez C."/>
            <person name="Richter M."/>
            <person name="Ferrer M."/>
            <person name="Sanchez J."/>
        </authorList>
    </citation>
    <scope>NUCLEOTIDE SEQUENCE</scope>
</reference>
<reference evidence="9" key="2">
    <citation type="journal article" date="2014" name="ISME J.">
        <title>Microbial stratification in low pH oxic and suboxic macroscopic growths along an acid mine drainage.</title>
        <authorList>
            <person name="Mendez-Garcia C."/>
            <person name="Mesa V."/>
            <person name="Sprenger R.R."/>
            <person name="Richter M."/>
            <person name="Diez M.S."/>
            <person name="Solano J."/>
            <person name="Bargiela R."/>
            <person name="Golyshina O.V."/>
            <person name="Manteca A."/>
            <person name="Ramos J.L."/>
            <person name="Gallego J.R."/>
            <person name="Llorente I."/>
            <person name="Martins Dos Santos V.A."/>
            <person name="Jensen O.N."/>
            <person name="Pelaez A.I."/>
            <person name="Sanchez J."/>
            <person name="Ferrer M."/>
        </authorList>
    </citation>
    <scope>NUCLEOTIDE SEQUENCE</scope>
</reference>
<evidence type="ECO:0000256" key="1">
    <source>
        <dbReference type="ARBA" id="ARBA00000185"/>
    </source>
</evidence>
<dbReference type="EMBL" id="AUZZ01002811">
    <property type="protein sequence ID" value="EQD58865.1"/>
    <property type="molecule type" value="Genomic_DNA"/>
</dbReference>
<accession>T1BYD6</accession>
<gene>
    <name evidence="9" type="ORF">B2A_04207</name>
</gene>
<evidence type="ECO:0000256" key="5">
    <source>
        <dbReference type="ARBA" id="ARBA00023029"/>
    </source>
</evidence>
<comment type="similarity">
    <text evidence="2">Belongs to the type II topoisomerase GyrB family.</text>
</comment>
<keyword evidence="5" id="KW-0799">Topoisomerase</keyword>